<feature type="compositionally biased region" description="Low complexity" evidence="6">
    <location>
        <begin position="132"/>
        <end position="144"/>
    </location>
</feature>
<evidence type="ECO:0000256" key="4">
    <source>
        <dbReference type="ARBA" id="ARBA00013566"/>
    </source>
</evidence>
<gene>
    <name evidence="7" type="primary">RRG9</name>
    <name evidence="7" type="ORF">LTR25_005973</name>
</gene>
<dbReference type="PANTHER" id="PTHR13475">
    <property type="entry name" value="NEUGRIN"/>
    <property type="match status" value="1"/>
</dbReference>
<comment type="function">
    <text evidence="1">Required for respiratory activity and maintenance and expression of the mitochondrial genome.</text>
</comment>
<sequence>MALNNQSSKCLLHVFRSSKQTPTLLRHAHTFSRPSSLKPQVATTSSSLSSYPYASMLFSMNDGLPSRKRRRYFSTARLDASDDGPVEETGARRGQQSHDEGVGASGRKWKRPSRRPKDPVEMGDDVLSSKEAAGTGSAAAADTGGSKRKGKKRLELRDLAEPKKQRSEPWQTQKDALQKKFGDAGWNPRKKLSPDTMEGIRALHAEDPERYSTPQLAEHFKVSPEAVRRILKSKWRATEKEMEKRRERWAKRHDRIWDQQSELGLRPKRKTDKAEEEPDEFEENLKAKEMLDNARSA</sequence>
<dbReference type="GO" id="GO:0005634">
    <property type="term" value="C:nucleus"/>
    <property type="evidence" value="ECO:0007669"/>
    <property type="project" value="TreeGrafter"/>
</dbReference>
<protein>
    <recommendedName>
        <fullName evidence="4">Required for respiratory growth protein 9, mitochondrial</fullName>
    </recommendedName>
</protein>
<reference evidence="7 8" key="1">
    <citation type="submission" date="2023-06" db="EMBL/GenBank/DDBJ databases">
        <title>Black Yeasts Isolated from many extreme environments.</title>
        <authorList>
            <person name="Coleine C."/>
            <person name="Stajich J.E."/>
            <person name="Selbmann L."/>
        </authorList>
    </citation>
    <scope>NUCLEOTIDE SEQUENCE [LARGE SCALE GENOMIC DNA]</scope>
    <source>
        <strain evidence="7 8">CCFEE 5887</strain>
    </source>
</reference>
<name>A0AAV9Q5C4_9PEZI</name>
<comment type="similarity">
    <text evidence="3">Belongs to the RRG9 family.</text>
</comment>
<dbReference type="PANTHER" id="PTHR13475:SF3">
    <property type="entry name" value="NEUGRIN"/>
    <property type="match status" value="1"/>
</dbReference>
<comment type="caution">
    <text evidence="7">The sequence shown here is derived from an EMBL/GenBank/DDBJ whole genome shotgun (WGS) entry which is preliminary data.</text>
</comment>
<organism evidence="7 8">
    <name type="scientific">Vermiconidia calcicola</name>
    <dbReference type="NCBI Taxonomy" id="1690605"/>
    <lineage>
        <taxon>Eukaryota</taxon>
        <taxon>Fungi</taxon>
        <taxon>Dikarya</taxon>
        <taxon>Ascomycota</taxon>
        <taxon>Pezizomycotina</taxon>
        <taxon>Dothideomycetes</taxon>
        <taxon>Dothideomycetidae</taxon>
        <taxon>Mycosphaerellales</taxon>
        <taxon>Extremaceae</taxon>
        <taxon>Vermiconidia</taxon>
    </lineage>
</organism>
<evidence type="ECO:0000256" key="5">
    <source>
        <dbReference type="ARBA" id="ARBA00022946"/>
    </source>
</evidence>
<dbReference type="GO" id="GO:0005739">
    <property type="term" value="C:mitochondrion"/>
    <property type="evidence" value="ECO:0007669"/>
    <property type="project" value="UniProtKB-SubCell"/>
</dbReference>
<keyword evidence="8" id="KW-1185">Reference proteome</keyword>
<feature type="compositionally biased region" description="Basic and acidic residues" evidence="6">
    <location>
        <begin position="283"/>
        <end position="297"/>
    </location>
</feature>
<feature type="region of interest" description="Disordered" evidence="6">
    <location>
        <begin position="257"/>
        <end position="297"/>
    </location>
</feature>
<comment type="subcellular location">
    <subcellularLocation>
        <location evidence="2">Mitochondrion</location>
    </subcellularLocation>
</comment>
<dbReference type="Pfam" id="PF06413">
    <property type="entry name" value="Neugrin"/>
    <property type="match status" value="1"/>
</dbReference>
<feature type="compositionally biased region" description="Basic and acidic residues" evidence="6">
    <location>
        <begin position="153"/>
        <end position="167"/>
    </location>
</feature>
<proteinExistence type="inferred from homology"/>
<evidence type="ECO:0000313" key="7">
    <source>
        <dbReference type="EMBL" id="KAK5536071.1"/>
    </source>
</evidence>
<feature type="region of interest" description="Disordered" evidence="6">
    <location>
        <begin position="76"/>
        <end position="195"/>
    </location>
</feature>
<evidence type="ECO:0000256" key="1">
    <source>
        <dbReference type="ARBA" id="ARBA00003548"/>
    </source>
</evidence>
<dbReference type="InterPro" id="IPR010487">
    <property type="entry name" value="NGRN/Rrg9"/>
</dbReference>
<evidence type="ECO:0000256" key="6">
    <source>
        <dbReference type="SAM" id="MobiDB-lite"/>
    </source>
</evidence>
<accession>A0AAV9Q5C4</accession>
<evidence type="ECO:0000313" key="8">
    <source>
        <dbReference type="Proteomes" id="UP001345827"/>
    </source>
</evidence>
<keyword evidence="5" id="KW-0809">Transit peptide</keyword>
<evidence type="ECO:0000256" key="2">
    <source>
        <dbReference type="ARBA" id="ARBA00004173"/>
    </source>
</evidence>
<dbReference type="AlphaFoldDB" id="A0AAV9Q5C4"/>
<dbReference type="Proteomes" id="UP001345827">
    <property type="component" value="Unassembled WGS sequence"/>
</dbReference>
<dbReference type="EMBL" id="JAXLQG010000009">
    <property type="protein sequence ID" value="KAK5536071.1"/>
    <property type="molecule type" value="Genomic_DNA"/>
</dbReference>
<evidence type="ECO:0000256" key="3">
    <source>
        <dbReference type="ARBA" id="ARBA00010895"/>
    </source>
</evidence>